<accession>A0A9X3XMJ7</accession>
<dbReference type="Pfam" id="PF07508">
    <property type="entry name" value="Recombinase"/>
    <property type="match status" value="1"/>
</dbReference>
<protein>
    <submittedName>
        <fullName evidence="5">Recombinase family protein</fullName>
    </submittedName>
</protein>
<evidence type="ECO:0000313" key="5">
    <source>
        <dbReference type="EMBL" id="MDC4240394.1"/>
    </source>
</evidence>
<dbReference type="InterPro" id="IPR011109">
    <property type="entry name" value="DNA_bind_recombinase_dom"/>
</dbReference>
<evidence type="ECO:0000259" key="3">
    <source>
        <dbReference type="Pfam" id="PF07508"/>
    </source>
</evidence>
<dbReference type="EMBL" id="JAMRYU010000009">
    <property type="protein sequence ID" value="MDC4240394.1"/>
    <property type="molecule type" value="Genomic_DNA"/>
</dbReference>
<name>A0A9X3XMJ7_9CLOT</name>
<dbReference type="GO" id="GO:0003677">
    <property type="term" value="F:DNA binding"/>
    <property type="evidence" value="ECO:0007669"/>
    <property type="project" value="UniProtKB-KW"/>
</dbReference>
<evidence type="ECO:0000256" key="1">
    <source>
        <dbReference type="ARBA" id="ARBA00023125"/>
    </source>
</evidence>
<feature type="domain" description="Recombinase" evidence="3">
    <location>
        <begin position="2"/>
        <end position="64"/>
    </location>
</feature>
<dbReference type="InterPro" id="IPR050639">
    <property type="entry name" value="SSR_resolvase"/>
</dbReference>
<reference evidence="5" key="1">
    <citation type="submission" date="2022-05" db="EMBL/GenBank/DDBJ databases">
        <title>Draft genome sequence of Clostridium tertium strain CP3 isolated from Peru.</title>
        <authorList>
            <person name="Hurtado R."/>
            <person name="Lima L."/>
            <person name="Sousa T."/>
            <person name="Jaiswal A.K."/>
            <person name="Tiwari S."/>
            <person name="Maturrano L."/>
            <person name="Brenig B."/>
            <person name="Azevedo V."/>
        </authorList>
    </citation>
    <scope>NUCLEOTIDE SEQUENCE</scope>
    <source>
        <strain evidence="5">CP3</strain>
    </source>
</reference>
<keyword evidence="1" id="KW-0238">DNA-binding</keyword>
<dbReference type="GO" id="GO:0000150">
    <property type="term" value="F:DNA strand exchange activity"/>
    <property type="evidence" value="ECO:0007669"/>
    <property type="project" value="InterPro"/>
</dbReference>
<dbReference type="RefSeq" id="WP_235840749.1">
    <property type="nucleotide sequence ID" value="NZ_CABKOG010000003.1"/>
</dbReference>
<feature type="domain" description="Recombinase zinc beta ribbon" evidence="4">
    <location>
        <begin position="81"/>
        <end position="146"/>
    </location>
</feature>
<dbReference type="Proteomes" id="UP001141183">
    <property type="component" value="Unassembled WGS sequence"/>
</dbReference>
<keyword evidence="6" id="KW-1185">Reference proteome</keyword>
<evidence type="ECO:0000256" key="2">
    <source>
        <dbReference type="ARBA" id="ARBA00023172"/>
    </source>
</evidence>
<sequence>MWGISTICTILKNRMYIGDMIQGKQRIISYKVHKLIATPEDEWFIVENTHEPIVSHELFEKAQLLSKRDTRTAPKQNKVYLFSGFLRCVDCDISMTKKTNRKKVAAGTVKSYVYYVFSTNAFKSRTMCSRHRISLGDLTEAVLKTIQMQVSLIGNMEKIIDEINQQPAVSNKSFHLEKQLNDKEKELEKMINVIDGLYIDWKYGDITRTEI</sequence>
<dbReference type="Pfam" id="PF13408">
    <property type="entry name" value="Zn_ribbon_recom"/>
    <property type="match status" value="1"/>
</dbReference>
<dbReference type="PANTHER" id="PTHR30461">
    <property type="entry name" value="DNA-INVERTASE FROM LAMBDOID PROPHAGE"/>
    <property type="match status" value="1"/>
</dbReference>
<keyword evidence="2" id="KW-0233">DNA recombination</keyword>
<organism evidence="5 6">
    <name type="scientific">Clostridium tertium</name>
    <dbReference type="NCBI Taxonomy" id="1559"/>
    <lineage>
        <taxon>Bacteria</taxon>
        <taxon>Bacillati</taxon>
        <taxon>Bacillota</taxon>
        <taxon>Clostridia</taxon>
        <taxon>Eubacteriales</taxon>
        <taxon>Clostridiaceae</taxon>
        <taxon>Clostridium</taxon>
    </lineage>
</organism>
<dbReference type="InterPro" id="IPR025827">
    <property type="entry name" value="Zn_ribbon_recom_dom"/>
</dbReference>
<dbReference type="AlphaFoldDB" id="A0A9X3XMJ7"/>
<comment type="caution">
    <text evidence="5">The sequence shown here is derived from an EMBL/GenBank/DDBJ whole genome shotgun (WGS) entry which is preliminary data.</text>
</comment>
<dbReference type="Gene3D" id="3.90.1750.20">
    <property type="entry name" value="Putative Large Serine Recombinase, Chain B, Domain 2"/>
    <property type="match status" value="1"/>
</dbReference>
<gene>
    <name evidence="5" type="ORF">NE398_09475</name>
</gene>
<proteinExistence type="predicted"/>
<dbReference type="PANTHER" id="PTHR30461:SF2">
    <property type="entry name" value="SERINE RECOMBINASE PINE-RELATED"/>
    <property type="match status" value="1"/>
</dbReference>
<dbReference type="InterPro" id="IPR038109">
    <property type="entry name" value="DNA_bind_recomb_sf"/>
</dbReference>
<evidence type="ECO:0000313" key="6">
    <source>
        <dbReference type="Proteomes" id="UP001141183"/>
    </source>
</evidence>
<evidence type="ECO:0000259" key="4">
    <source>
        <dbReference type="Pfam" id="PF13408"/>
    </source>
</evidence>